<protein>
    <submittedName>
        <fullName evidence="6">Radical SAM protein</fullName>
    </submittedName>
</protein>
<reference evidence="6" key="1">
    <citation type="submission" date="2021-05" db="EMBL/GenBank/DDBJ databases">
        <authorList>
            <person name="Pietrasiak N."/>
            <person name="Ward R."/>
            <person name="Stajich J.E."/>
            <person name="Kurbessoian T."/>
        </authorList>
    </citation>
    <scope>NUCLEOTIDE SEQUENCE</scope>
    <source>
        <strain evidence="6">GSE-NOS-MK-12-04C</strain>
    </source>
</reference>
<keyword evidence="2" id="KW-0479">Metal-binding</keyword>
<name>A0A951QHL7_9CYAN</name>
<dbReference type="Proteomes" id="UP000729701">
    <property type="component" value="Unassembled WGS sequence"/>
</dbReference>
<dbReference type="PANTHER" id="PTHR11228:SF7">
    <property type="entry name" value="PQQA PEPTIDE CYCLASE"/>
    <property type="match status" value="1"/>
</dbReference>
<dbReference type="GO" id="GO:0003824">
    <property type="term" value="F:catalytic activity"/>
    <property type="evidence" value="ECO:0007669"/>
    <property type="project" value="InterPro"/>
</dbReference>
<gene>
    <name evidence="6" type="ORF">KME60_01060</name>
</gene>
<feature type="domain" description="Radical SAM core" evidence="5">
    <location>
        <begin position="25"/>
        <end position="246"/>
    </location>
</feature>
<dbReference type="InterPro" id="IPR006638">
    <property type="entry name" value="Elp3/MiaA/NifB-like_rSAM"/>
</dbReference>
<organism evidence="6 7">
    <name type="scientific">Cyanomargarita calcarea GSE-NOS-MK-12-04C</name>
    <dbReference type="NCBI Taxonomy" id="2839659"/>
    <lineage>
        <taxon>Bacteria</taxon>
        <taxon>Bacillati</taxon>
        <taxon>Cyanobacteriota</taxon>
        <taxon>Cyanophyceae</taxon>
        <taxon>Nostocales</taxon>
        <taxon>Cyanomargaritaceae</taxon>
        <taxon>Cyanomargarita</taxon>
    </lineage>
</organism>
<dbReference type="InterPro" id="IPR013785">
    <property type="entry name" value="Aldolase_TIM"/>
</dbReference>
<dbReference type="GO" id="GO:0046872">
    <property type="term" value="F:metal ion binding"/>
    <property type="evidence" value="ECO:0007669"/>
    <property type="project" value="UniProtKB-KW"/>
</dbReference>
<dbReference type="Pfam" id="PF04055">
    <property type="entry name" value="Radical_SAM"/>
    <property type="match status" value="1"/>
</dbReference>
<evidence type="ECO:0000313" key="7">
    <source>
        <dbReference type="Proteomes" id="UP000729701"/>
    </source>
</evidence>
<evidence type="ECO:0000259" key="5">
    <source>
        <dbReference type="PROSITE" id="PS51918"/>
    </source>
</evidence>
<reference evidence="6" key="2">
    <citation type="journal article" date="2022" name="Microbiol. Resour. Announc.">
        <title>Metagenome Sequencing to Explore Phylogenomics of Terrestrial Cyanobacteria.</title>
        <authorList>
            <person name="Ward R.D."/>
            <person name="Stajich J.E."/>
            <person name="Johansen J.R."/>
            <person name="Huntemann M."/>
            <person name="Clum A."/>
            <person name="Foster B."/>
            <person name="Foster B."/>
            <person name="Roux S."/>
            <person name="Palaniappan K."/>
            <person name="Varghese N."/>
            <person name="Mukherjee S."/>
            <person name="Reddy T.B.K."/>
            <person name="Daum C."/>
            <person name="Copeland A."/>
            <person name="Chen I.A."/>
            <person name="Ivanova N.N."/>
            <person name="Kyrpides N.C."/>
            <person name="Shapiro N."/>
            <person name="Eloe-Fadrosh E.A."/>
            <person name="Pietrasiak N."/>
        </authorList>
    </citation>
    <scope>NUCLEOTIDE SEQUENCE</scope>
    <source>
        <strain evidence="6">GSE-NOS-MK-12-04C</strain>
    </source>
</reference>
<dbReference type="Gene3D" id="3.20.20.70">
    <property type="entry name" value="Aldolase class I"/>
    <property type="match status" value="1"/>
</dbReference>
<dbReference type="AlphaFoldDB" id="A0A951QHL7"/>
<evidence type="ECO:0000256" key="2">
    <source>
        <dbReference type="ARBA" id="ARBA00022723"/>
    </source>
</evidence>
<sequence length="370" mass="41709">MSQKNLASQTKRRSLWQMALEGLQNGGPSTCQFAITSSCNARCGFCSFAVDSMPIELRHSVTLEDAKQAAEILYQNGVYFLIYVGGEPMMHPHLNEMIAHASSIGMAAMLVTNGSLLTPQKIHQMADAGLTSVIISIDAADAEKHEQNRGLKEVCERIREANTHFQNRKIGTTASVTMSRLVDYQKLPDFLKSLGFDSVTFSYPLTTLASSYLGYAQSNLVDYTVEELNERFETIKALKKDFQVVNPTASIEDMQRHLQGEAEEFGCLGGWKQFYLDWHLNLYRCHNWDKPMCHITEFDGSQRVRDGCTACMIDCYRDSSVMQHVGVAVSDGVKAAAKGNFPQAWKHWFNRKNLLSLQAVWEQAQWLRRL</sequence>
<keyword evidence="3" id="KW-0408">Iron</keyword>
<evidence type="ECO:0000256" key="1">
    <source>
        <dbReference type="ARBA" id="ARBA00022691"/>
    </source>
</evidence>
<dbReference type="SMART" id="SM00729">
    <property type="entry name" value="Elp3"/>
    <property type="match status" value="1"/>
</dbReference>
<dbReference type="PROSITE" id="PS51918">
    <property type="entry name" value="RADICAL_SAM"/>
    <property type="match status" value="1"/>
</dbReference>
<comment type="caution">
    <text evidence="6">The sequence shown here is derived from an EMBL/GenBank/DDBJ whole genome shotgun (WGS) entry which is preliminary data.</text>
</comment>
<dbReference type="SFLD" id="SFLDS00029">
    <property type="entry name" value="Radical_SAM"/>
    <property type="match status" value="1"/>
</dbReference>
<proteinExistence type="predicted"/>
<evidence type="ECO:0000313" key="6">
    <source>
        <dbReference type="EMBL" id="MBW4666050.1"/>
    </source>
</evidence>
<dbReference type="SUPFAM" id="SSF102114">
    <property type="entry name" value="Radical SAM enzymes"/>
    <property type="match status" value="1"/>
</dbReference>
<keyword evidence="4" id="KW-0411">Iron-sulfur</keyword>
<dbReference type="CDD" id="cd01335">
    <property type="entry name" value="Radical_SAM"/>
    <property type="match status" value="1"/>
</dbReference>
<dbReference type="InterPro" id="IPR058240">
    <property type="entry name" value="rSAM_sf"/>
</dbReference>
<evidence type="ECO:0000256" key="4">
    <source>
        <dbReference type="ARBA" id="ARBA00023014"/>
    </source>
</evidence>
<keyword evidence="1" id="KW-0949">S-adenosyl-L-methionine</keyword>
<dbReference type="EMBL" id="JAHHGZ010000001">
    <property type="protein sequence ID" value="MBW4666050.1"/>
    <property type="molecule type" value="Genomic_DNA"/>
</dbReference>
<evidence type="ECO:0000256" key="3">
    <source>
        <dbReference type="ARBA" id="ARBA00023004"/>
    </source>
</evidence>
<dbReference type="GO" id="GO:0051536">
    <property type="term" value="F:iron-sulfur cluster binding"/>
    <property type="evidence" value="ECO:0007669"/>
    <property type="project" value="UniProtKB-KW"/>
</dbReference>
<dbReference type="InterPro" id="IPR050377">
    <property type="entry name" value="Radical_SAM_PqqE_MftC-like"/>
</dbReference>
<dbReference type="PANTHER" id="PTHR11228">
    <property type="entry name" value="RADICAL SAM DOMAIN PROTEIN"/>
    <property type="match status" value="1"/>
</dbReference>
<dbReference type="InterPro" id="IPR007197">
    <property type="entry name" value="rSAM"/>
</dbReference>
<dbReference type="SFLD" id="SFLDG01067">
    <property type="entry name" value="SPASM/twitch_domain_containing"/>
    <property type="match status" value="1"/>
</dbReference>
<accession>A0A951QHL7</accession>